<comment type="caution">
    <text evidence="1">The sequence shown here is derived from an EMBL/GenBank/DDBJ whole genome shotgun (WGS) entry which is preliminary data.</text>
</comment>
<dbReference type="AlphaFoldDB" id="A0A9N8ZQB4"/>
<dbReference type="OrthoDB" id="1748060at2759"/>
<protein>
    <submittedName>
        <fullName evidence="1">9218_t:CDS:1</fullName>
    </submittedName>
</protein>
<keyword evidence="2" id="KW-1185">Reference proteome</keyword>
<gene>
    <name evidence="1" type="ORF">DEBURN_LOCUS4832</name>
</gene>
<dbReference type="PANTHER" id="PTHR45786:SF74">
    <property type="entry name" value="ATP-DEPENDENT DNA HELICASE"/>
    <property type="match status" value="1"/>
</dbReference>
<sequence>MSDYEQEPKFANYFYDAQSSANQVNRRHEIMKRKLDHNMLTALQNVLEKYMLNLGKDMRQYNQPTIDEVAVTNIPDNIEERDIMLTVHDNKLIRISELHDAYDPLQYPLLFPSDDEYGWHDGILTANVQGVEEMNPNQK</sequence>
<evidence type="ECO:0000313" key="2">
    <source>
        <dbReference type="Proteomes" id="UP000789706"/>
    </source>
</evidence>
<dbReference type="Proteomes" id="UP000789706">
    <property type="component" value="Unassembled WGS sequence"/>
</dbReference>
<evidence type="ECO:0000313" key="1">
    <source>
        <dbReference type="EMBL" id="CAG8504158.1"/>
    </source>
</evidence>
<organism evidence="1 2">
    <name type="scientific">Diversispora eburnea</name>
    <dbReference type="NCBI Taxonomy" id="1213867"/>
    <lineage>
        <taxon>Eukaryota</taxon>
        <taxon>Fungi</taxon>
        <taxon>Fungi incertae sedis</taxon>
        <taxon>Mucoromycota</taxon>
        <taxon>Glomeromycotina</taxon>
        <taxon>Glomeromycetes</taxon>
        <taxon>Diversisporales</taxon>
        <taxon>Diversisporaceae</taxon>
        <taxon>Diversispora</taxon>
    </lineage>
</organism>
<dbReference type="EMBL" id="CAJVPK010000394">
    <property type="protein sequence ID" value="CAG8504158.1"/>
    <property type="molecule type" value="Genomic_DNA"/>
</dbReference>
<reference evidence="1" key="1">
    <citation type="submission" date="2021-06" db="EMBL/GenBank/DDBJ databases">
        <authorList>
            <person name="Kallberg Y."/>
            <person name="Tangrot J."/>
            <person name="Rosling A."/>
        </authorList>
    </citation>
    <scope>NUCLEOTIDE SEQUENCE</scope>
    <source>
        <strain evidence="1">AZ414A</strain>
    </source>
</reference>
<proteinExistence type="predicted"/>
<name>A0A9N8ZQB4_9GLOM</name>
<dbReference type="PANTHER" id="PTHR45786">
    <property type="entry name" value="DNA BINDING PROTEIN-LIKE"/>
    <property type="match status" value="1"/>
</dbReference>
<accession>A0A9N8ZQB4</accession>